<reference evidence="1" key="1">
    <citation type="submission" date="2018-05" db="EMBL/GenBank/DDBJ databases">
        <authorList>
            <person name="Lanie J.A."/>
            <person name="Ng W.-L."/>
            <person name="Kazmierczak K.M."/>
            <person name="Andrzejewski T.M."/>
            <person name="Davidsen T.M."/>
            <person name="Wayne K.J."/>
            <person name="Tettelin H."/>
            <person name="Glass J.I."/>
            <person name="Rusch D."/>
            <person name="Podicherti R."/>
            <person name="Tsui H.-C.T."/>
            <person name="Winkler M.E."/>
        </authorList>
    </citation>
    <scope>NUCLEOTIDE SEQUENCE</scope>
</reference>
<accession>A0A382RKS7</accession>
<gene>
    <name evidence="1" type="ORF">METZ01_LOCUS350442</name>
</gene>
<organism evidence="1">
    <name type="scientific">marine metagenome</name>
    <dbReference type="NCBI Taxonomy" id="408172"/>
    <lineage>
        <taxon>unclassified sequences</taxon>
        <taxon>metagenomes</taxon>
        <taxon>ecological metagenomes</taxon>
    </lineage>
</organism>
<proteinExistence type="predicted"/>
<name>A0A382RKS7_9ZZZZ</name>
<dbReference type="AlphaFoldDB" id="A0A382RKS7"/>
<protein>
    <submittedName>
        <fullName evidence="1">Uncharacterized protein</fullName>
    </submittedName>
</protein>
<evidence type="ECO:0000313" key="1">
    <source>
        <dbReference type="EMBL" id="SVC97588.1"/>
    </source>
</evidence>
<dbReference type="EMBL" id="UINC01122026">
    <property type="protein sequence ID" value="SVC97588.1"/>
    <property type="molecule type" value="Genomic_DNA"/>
</dbReference>
<sequence>MTSGAGLVTEDGLRAFGWRRHPYGLRLNQRMIQMPA</sequence>